<keyword evidence="2" id="KW-1133">Transmembrane helix</keyword>
<keyword evidence="2" id="KW-0472">Membrane</keyword>
<organism evidence="4 5">
    <name type="scientific">Nocardia flavorosea</name>
    <dbReference type="NCBI Taxonomy" id="53429"/>
    <lineage>
        <taxon>Bacteria</taxon>
        <taxon>Bacillati</taxon>
        <taxon>Actinomycetota</taxon>
        <taxon>Actinomycetes</taxon>
        <taxon>Mycobacteriales</taxon>
        <taxon>Nocardiaceae</taxon>
        <taxon>Nocardia</taxon>
    </lineage>
</organism>
<dbReference type="Pfam" id="PF03413">
    <property type="entry name" value="PepSY"/>
    <property type="match status" value="1"/>
</dbReference>
<keyword evidence="2" id="KW-0812">Transmembrane</keyword>
<dbReference type="Pfam" id="PF03929">
    <property type="entry name" value="PepSY_TM"/>
    <property type="match status" value="1"/>
</dbReference>
<evidence type="ECO:0000313" key="4">
    <source>
        <dbReference type="EMBL" id="NKY57017.1"/>
    </source>
</evidence>
<accession>A0A846YDS1</accession>
<protein>
    <submittedName>
        <fullName evidence="4">PepSY domain-containing protein</fullName>
    </submittedName>
</protein>
<comment type="caution">
    <text evidence="4">The sequence shown here is derived from an EMBL/GenBank/DDBJ whole genome shotgun (WGS) entry which is preliminary data.</text>
</comment>
<dbReference type="InterPro" id="IPR005625">
    <property type="entry name" value="PepSY-ass_TM"/>
</dbReference>
<dbReference type="PANTHER" id="PTHR34219:SF1">
    <property type="entry name" value="PEPSY DOMAIN-CONTAINING PROTEIN"/>
    <property type="match status" value="1"/>
</dbReference>
<sequence length="479" mass="52319">MTNQVSEVPERHEANTEAPTPDSEQPVPGTRDRWAARGLWSRWRPLLLRLHFYGGMFAGPFILIAAVTGLLYTLTPQLDGIVFRNELTVDEYAPQARSLADQIAAARTVYPEAPITSVKPPTVASETTQIAFTTDDAPPDYTRTVFVNPYTAQVQGTLTTYGMWLPIRSWFDEMHRNLHLGEAGRYYSEVAASWLSVVALGGLAMWISRNRRHGRKRLILPDRHRTPKGSRTRILSWHGTVGIWIVVGLLGLSITGLTWSRFAGDHIAQLRSELSWTTPSVTTTLPHTDGTTGAPGDPAASADTVLHSAQAAGLQPPMWMKPPAAPGDAWEVYERKRDAPTRFDAVAVDAATGAITDQSRFADWPLTAKLTGWAIDTHMGVLFGLPNQIVLALLALGLITVIVRGYRMWWKRRPTRSGLPTAPERGALTGLRPIEAAIAVAVLAAVGWLAPLFGATLGAFVLGDVIAGAIARRRKRIAS</sequence>
<dbReference type="EMBL" id="JAAXOT010000005">
    <property type="protein sequence ID" value="NKY57017.1"/>
    <property type="molecule type" value="Genomic_DNA"/>
</dbReference>
<dbReference type="InterPro" id="IPR025711">
    <property type="entry name" value="PepSY"/>
</dbReference>
<dbReference type="Proteomes" id="UP000570678">
    <property type="component" value="Unassembled WGS sequence"/>
</dbReference>
<evidence type="ECO:0000256" key="1">
    <source>
        <dbReference type="SAM" id="MobiDB-lite"/>
    </source>
</evidence>
<feature type="domain" description="PepSY" evidence="3">
    <location>
        <begin position="98"/>
        <end position="157"/>
    </location>
</feature>
<evidence type="ECO:0000259" key="3">
    <source>
        <dbReference type="Pfam" id="PF03413"/>
    </source>
</evidence>
<feature type="transmembrane region" description="Helical" evidence="2">
    <location>
        <begin position="389"/>
        <end position="406"/>
    </location>
</feature>
<gene>
    <name evidence="4" type="ORF">HGA15_12790</name>
</gene>
<evidence type="ECO:0000313" key="5">
    <source>
        <dbReference type="Proteomes" id="UP000570678"/>
    </source>
</evidence>
<feature type="region of interest" description="Disordered" evidence="1">
    <location>
        <begin position="1"/>
        <end position="30"/>
    </location>
</feature>
<keyword evidence="5" id="KW-1185">Reference proteome</keyword>
<evidence type="ECO:0000256" key="2">
    <source>
        <dbReference type="SAM" id="Phobius"/>
    </source>
</evidence>
<reference evidence="4 5" key="1">
    <citation type="submission" date="2020-04" db="EMBL/GenBank/DDBJ databases">
        <title>MicrobeNet Type strains.</title>
        <authorList>
            <person name="Nicholson A.C."/>
        </authorList>
    </citation>
    <scope>NUCLEOTIDE SEQUENCE [LARGE SCALE GENOMIC DNA]</scope>
    <source>
        <strain evidence="4 5">JCM 3332</strain>
    </source>
</reference>
<dbReference type="AlphaFoldDB" id="A0A846YDS1"/>
<feature type="transmembrane region" description="Helical" evidence="2">
    <location>
        <begin position="186"/>
        <end position="207"/>
    </location>
</feature>
<dbReference type="RefSeq" id="WP_084492868.1">
    <property type="nucleotide sequence ID" value="NZ_JAAXOT010000005.1"/>
</dbReference>
<name>A0A846YDS1_9NOCA</name>
<dbReference type="PANTHER" id="PTHR34219">
    <property type="entry name" value="IRON-REGULATED INNER MEMBRANE PROTEIN-RELATED"/>
    <property type="match status" value="1"/>
</dbReference>
<feature type="transmembrane region" description="Helical" evidence="2">
    <location>
        <begin position="50"/>
        <end position="74"/>
    </location>
</feature>
<proteinExistence type="predicted"/>
<feature type="transmembrane region" description="Helical" evidence="2">
    <location>
        <begin position="234"/>
        <end position="254"/>
    </location>
</feature>